<comment type="caution">
    <text evidence="1">The sequence shown here is derived from an EMBL/GenBank/DDBJ whole genome shotgun (WGS) entry which is preliminary data.</text>
</comment>
<name>A0A5J4WAK3_9EUKA</name>
<reference evidence="1 2" key="1">
    <citation type="submission" date="2019-03" db="EMBL/GenBank/DDBJ databases">
        <title>Single cell metagenomics reveals metabolic interactions within the superorganism composed of flagellate Streblomastix strix and complex community of Bacteroidetes bacteria on its surface.</title>
        <authorList>
            <person name="Treitli S.C."/>
            <person name="Kolisko M."/>
            <person name="Husnik F."/>
            <person name="Keeling P."/>
            <person name="Hampl V."/>
        </authorList>
    </citation>
    <scope>NUCLEOTIDE SEQUENCE [LARGE SCALE GENOMIC DNA]</scope>
    <source>
        <strain evidence="1">ST1C</strain>
    </source>
</reference>
<accession>A0A5J4WAK3</accession>
<evidence type="ECO:0000313" key="2">
    <source>
        <dbReference type="Proteomes" id="UP000324800"/>
    </source>
</evidence>
<protein>
    <submittedName>
        <fullName evidence="1">Uncharacterized protein</fullName>
    </submittedName>
</protein>
<evidence type="ECO:0000313" key="1">
    <source>
        <dbReference type="EMBL" id="KAA6391800.1"/>
    </source>
</evidence>
<dbReference type="Proteomes" id="UP000324800">
    <property type="component" value="Unassembled WGS sequence"/>
</dbReference>
<dbReference type="AlphaFoldDB" id="A0A5J4WAK3"/>
<proteinExistence type="predicted"/>
<gene>
    <name evidence="1" type="ORF">EZS28_012672</name>
</gene>
<sequence>MRLWCVPRQRNPLRYSPAVIIGKKIVYLCQVLIHFVLKLFSDETGILEIESNEELLLDRSIFKPTPENPPPPVTLIFLSASGEFLRWMQLLCLVKQESILLMILSSELVEDDDKEDDYYDY</sequence>
<dbReference type="EMBL" id="SNRW01002755">
    <property type="protein sequence ID" value="KAA6391800.1"/>
    <property type="molecule type" value="Genomic_DNA"/>
</dbReference>
<organism evidence="1 2">
    <name type="scientific">Streblomastix strix</name>
    <dbReference type="NCBI Taxonomy" id="222440"/>
    <lineage>
        <taxon>Eukaryota</taxon>
        <taxon>Metamonada</taxon>
        <taxon>Preaxostyla</taxon>
        <taxon>Oxymonadida</taxon>
        <taxon>Streblomastigidae</taxon>
        <taxon>Streblomastix</taxon>
    </lineage>
</organism>